<keyword evidence="2" id="KW-1185">Reference proteome</keyword>
<name>A0A5B9N0K1_9CAUD</name>
<sequence length="116" mass="13412">MKKENVIFHNNYAMCFYGKPTANEKKMGENLLKFFEGKGHPVYKATRKNGYMQIGSAYSNFKLASGKKSQEARDEIANTLFRERHGLNFIEIEIEVDGTIYPTFAISKDDMRILFE</sequence>
<dbReference type="EMBL" id="MK770412">
    <property type="protein sequence ID" value="QEG07617.1"/>
    <property type="molecule type" value="Genomic_DNA"/>
</dbReference>
<protein>
    <submittedName>
        <fullName evidence="1">Uncharacterized protein</fullName>
    </submittedName>
</protein>
<reference evidence="1 2" key="1">
    <citation type="submission" date="2019-04" db="EMBL/GenBank/DDBJ databases">
        <title>Salmonella bacteriophage diversity and host specificity revealed by physiological characterization and whole genome sequencing.</title>
        <authorList>
            <person name="Fong K."/>
            <person name="Wang S."/>
            <person name="Delaquis P."/>
            <person name="Tremblay D."/>
            <person name="Moineau S."/>
            <person name="Levesque R."/>
            <person name="Goodridge L."/>
        </authorList>
    </citation>
    <scope>NUCLEOTIDE SEQUENCE [LARGE SCALE GENOMIC DNA]</scope>
</reference>
<accession>A0A5B9N0K1</accession>
<dbReference type="Proteomes" id="UP000322391">
    <property type="component" value="Segment"/>
</dbReference>
<evidence type="ECO:0000313" key="1">
    <source>
        <dbReference type="EMBL" id="QEG07617.1"/>
    </source>
</evidence>
<evidence type="ECO:0000313" key="2">
    <source>
        <dbReference type="Proteomes" id="UP000322391"/>
    </source>
</evidence>
<proteinExistence type="predicted"/>
<organism evidence="1 2">
    <name type="scientific">Salmonella phage SE5</name>
    <dbReference type="NCBI Taxonomy" id="2575329"/>
    <lineage>
        <taxon>Viruses</taxon>
        <taxon>Duplodnaviria</taxon>
        <taxon>Heunggongvirae</taxon>
        <taxon>Uroviricota</taxon>
        <taxon>Caudoviricetes</taxon>
        <taxon>Andersonviridae</taxon>
        <taxon>Ounavirinae</taxon>
        <taxon>Kolesnikvirus</taxon>
        <taxon>Kolesnikvirus SE5</taxon>
    </lineage>
</organism>